<accession>A0AAU2JZ77</accession>
<proteinExistence type="predicted"/>
<dbReference type="Pfam" id="PF19462">
    <property type="entry name" value="DUF5999"/>
    <property type="match status" value="1"/>
</dbReference>
<evidence type="ECO:0000313" key="1">
    <source>
        <dbReference type="EMBL" id="WTU77599.1"/>
    </source>
</evidence>
<organism evidence="1">
    <name type="scientific">Streptomyces sp. NBC_00049</name>
    <dbReference type="NCBI Taxonomy" id="2903617"/>
    <lineage>
        <taxon>Bacteria</taxon>
        <taxon>Bacillati</taxon>
        <taxon>Actinomycetota</taxon>
        <taxon>Actinomycetes</taxon>
        <taxon>Kitasatosporales</taxon>
        <taxon>Streptomycetaceae</taxon>
        <taxon>Streptomyces</taxon>
    </lineage>
</organism>
<gene>
    <name evidence="1" type="ORF">OG327_32090</name>
</gene>
<dbReference type="AlphaFoldDB" id="A0AAU2JZ77"/>
<name>A0AAU2JZ77_9ACTN</name>
<sequence>MCQHKPRCPDADSADRDKAQLVTLAVSQGWGLRCNGLLIFDDTGELLPDGQIIAPHRPLPTLAGAA</sequence>
<reference evidence="1" key="1">
    <citation type="submission" date="2022-10" db="EMBL/GenBank/DDBJ databases">
        <title>The complete genomes of actinobacterial strains from the NBC collection.</title>
        <authorList>
            <person name="Joergensen T.S."/>
            <person name="Alvarez Arevalo M."/>
            <person name="Sterndorff E.B."/>
            <person name="Faurdal D."/>
            <person name="Vuksanovic O."/>
            <person name="Mourched A.-S."/>
            <person name="Charusanti P."/>
            <person name="Shaw S."/>
            <person name="Blin K."/>
            <person name="Weber T."/>
        </authorList>
    </citation>
    <scope>NUCLEOTIDE SEQUENCE</scope>
    <source>
        <strain evidence="1">NBC_00049</strain>
    </source>
</reference>
<dbReference type="InterPro" id="IPR046041">
    <property type="entry name" value="DUF5999"/>
</dbReference>
<protein>
    <submittedName>
        <fullName evidence="1">DUF5999 family protein</fullName>
    </submittedName>
</protein>
<dbReference type="EMBL" id="CP108264">
    <property type="protein sequence ID" value="WTU77599.1"/>
    <property type="molecule type" value="Genomic_DNA"/>
</dbReference>